<dbReference type="GO" id="GO:0005743">
    <property type="term" value="C:mitochondrial inner membrane"/>
    <property type="evidence" value="ECO:0007669"/>
    <property type="project" value="UniProtKB-SubCell"/>
</dbReference>
<dbReference type="Pfam" id="PF00153">
    <property type="entry name" value="Mito_carr"/>
    <property type="match status" value="3"/>
</dbReference>
<dbReference type="STRING" id="6945.B7PHG8"/>
<feature type="repeat" description="Solcar" evidence="10">
    <location>
        <begin position="1"/>
        <end position="49"/>
    </location>
</feature>
<dbReference type="PRINTS" id="PR00926">
    <property type="entry name" value="MITOCARRIER"/>
</dbReference>
<evidence type="ECO:0000256" key="8">
    <source>
        <dbReference type="ARBA" id="ARBA00023128"/>
    </source>
</evidence>
<keyword evidence="16" id="KW-1267">Proteomics identification</keyword>
<dbReference type="InterPro" id="IPR002067">
    <property type="entry name" value="MCP"/>
</dbReference>
<keyword evidence="5" id="KW-0677">Repeat</keyword>
<feature type="transmembrane region" description="Helical" evidence="12">
    <location>
        <begin position="246"/>
        <end position="269"/>
    </location>
</feature>
<evidence type="ECO:0000313" key="13">
    <source>
        <dbReference type="EMBL" id="EEC06040.1"/>
    </source>
</evidence>
<dbReference type="Gene3D" id="1.50.40.10">
    <property type="entry name" value="Mitochondrial carrier domain"/>
    <property type="match status" value="1"/>
</dbReference>
<keyword evidence="15" id="KW-1185">Reference proteome</keyword>
<name>B7PHG8_IXOSC</name>
<dbReference type="EMBL" id="DS712856">
    <property type="protein sequence ID" value="EEC06040.1"/>
    <property type="molecule type" value="Genomic_DNA"/>
</dbReference>
<evidence type="ECO:0000313" key="14">
    <source>
        <dbReference type="EnsemblMetazoa" id="ISCW018293-PA"/>
    </source>
</evidence>
<feature type="repeat" description="Solcar" evidence="10">
    <location>
        <begin position="177"/>
        <end position="266"/>
    </location>
</feature>
<keyword evidence="7 12" id="KW-1133">Transmembrane helix</keyword>
<dbReference type="InParanoid" id="B7PHG8"/>
<evidence type="ECO:0000256" key="7">
    <source>
        <dbReference type="ARBA" id="ARBA00022989"/>
    </source>
</evidence>
<evidence type="ECO:0000256" key="10">
    <source>
        <dbReference type="PROSITE-ProRule" id="PRU00282"/>
    </source>
</evidence>
<reference evidence="13 15" key="1">
    <citation type="submission" date="2008-03" db="EMBL/GenBank/DDBJ databases">
        <title>Annotation of Ixodes scapularis.</title>
        <authorList>
            <consortium name="Ixodes scapularis Genome Project Consortium"/>
            <person name="Caler E."/>
            <person name="Hannick L.I."/>
            <person name="Bidwell S."/>
            <person name="Joardar V."/>
            <person name="Thiagarajan M."/>
            <person name="Amedeo P."/>
            <person name="Galinsky K.J."/>
            <person name="Schobel S."/>
            <person name="Inman J."/>
            <person name="Hostetler J."/>
            <person name="Miller J."/>
            <person name="Hammond M."/>
            <person name="Megy K."/>
            <person name="Lawson D."/>
            <person name="Kodira C."/>
            <person name="Sutton G."/>
            <person name="Meyer J."/>
            <person name="Hill C.A."/>
            <person name="Birren B."/>
            <person name="Nene V."/>
            <person name="Collins F."/>
            <person name="Alarcon-Chaidez F."/>
            <person name="Wikel S."/>
            <person name="Strausberg R."/>
        </authorList>
    </citation>
    <scope>NUCLEOTIDE SEQUENCE [LARGE SCALE GENOMIC DNA]</scope>
    <source>
        <strain evidence="15">Wikel</strain>
        <strain evidence="13">Wikel colony</strain>
    </source>
</reference>
<dbReference type="PANTHER" id="PTHR45678:SF5">
    <property type="entry name" value="AT03939P-RELATED"/>
    <property type="match status" value="1"/>
</dbReference>
<evidence type="ECO:0000256" key="1">
    <source>
        <dbReference type="ARBA" id="ARBA00004448"/>
    </source>
</evidence>
<accession>B7PHG8</accession>
<dbReference type="AlphaFoldDB" id="B7PHG8"/>
<dbReference type="SUPFAM" id="SSF103506">
    <property type="entry name" value="Mitochondrial carrier"/>
    <property type="match status" value="1"/>
</dbReference>
<proteinExistence type="evidence at protein level"/>
<dbReference type="InterPro" id="IPR051028">
    <property type="entry name" value="Mito_Solute_Carrier"/>
</dbReference>
<dbReference type="VEuPathDB" id="VectorBase:ISCW018293"/>
<reference evidence="14" key="2">
    <citation type="submission" date="2020-05" db="UniProtKB">
        <authorList>
            <consortium name="EnsemblMetazoa"/>
        </authorList>
    </citation>
    <scope>IDENTIFICATION</scope>
    <source>
        <strain evidence="14">wikel</strain>
    </source>
</reference>
<evidence type="ECO:0007829" key="16">
    <source>
        <dbReference type="PeptideAtlas" id="B7PHG8"/>
    </source>
</evidence>
<dbReference type="Proteomes" id="UP000001555">
    <property type="component" value="Unassembled WGS sequence"/>
</dbReference>
<dbReference type="FunFam" id="1.50.40.10:FF:000101">
    <property type="entry name" value="SLC (SoLute Carrier) homolog"/>
    <property type="match status" value="1"/>
</dbReference>
<keyword evidence="6" id="KW-0999">Mitochondrion inner membrane</keyword>
<dbReference type="VEuPathDB" id="VectorBase:ISCI018293"/>
<dbReference type="OrthoDB" id="2382881at2759"/>
<comment type="subcellular location">
    <subcellularLocation>
        <location evidence="1">Mitochondrion inner membrane</location>
        <topology evidence="1">Multi-pass membrane protein</topology>
    </subcellularLocation>
</comment>
<dbReference type="GO" id="GO:0005313">
    <property type="term" value="F:L-glutamate transmembrane transporter activity"/>
    <property type="evidence" value="ECO:0000318"/>
    <property type="project" value="GO_Central"/>
</dbReference>
<keyword evidence="3 11" id="KW-0813">Transport</keyword>
<keyword evidence="4 10" id="KW-0812">Transmembrane</keyword>
<keyword evidence="9 10" id="KW-0472">Membrane</keyword>
<protein>
    <submittedName>
        <fullName evidence="13 14">Glutamate carrier protein, putative</fullName>
    </submittedName>
</protein>
<keyword evidence="8" id="KW-0496">Mitochondrion</keyword>
<dbReference type="GO" id="GO:0015813">
    <property type="term" value="P:L-glutamate transmembrane transport"/>
    <property type="evidence" value="ECO:0000318"/>
    <property type="project" value="GO_Central"/>
</dbReference>
<dbReference type="InterPro" id="IPR018108">
    <property type="entry name" value="MCP_transmembrane"/>
</dbReference>
<organism>
    <name type="scientific">Ixodes scapularis</name>
    <name type="common">Black-legged tick</name>
    <name type="synonym">Deer tick</name>
    <dbReference type="NCBI Taxonomy" id="6945"/>
    <lineage>
        <taxon>Eukaryota</taxon>
        <taxon>Metazoa</taxon>
        <taxon>Ecdysozoa</taxon>
        <taxon>Arthropoda</taxon>
        <taxon>Chelicerata</taxon>
        <taxon>Arachnida</taxon>
        <taxon>Acari</taxon>
        <taxon>Parasitiformes</taxon>
        <taxon>Ixodida</taxon>
        <taxon>Ixodoidea</taxon>
        <taxon>Ixodidae</taxon>
        <taxon>Ixodinae</taxon>
        <taxon>Ixodes</taxon>
    </lineage>
</organism>
<evidence type="ECO:0000256" key="6">
    <source>
        <dbReference type="ARBA" id="ARBA00022792"/>
    </source>
</evidence>
<dbReference type="GO" id="GO:0015810">
    <property type="term" value="P:aspartate transmembrane transport"/>
    <property type="evidence" value="ECO:0000318"/>
    <property type="project" value="GO_Central"/>
</dbReference>
<dbReference type="GO" id="GO:0043490">
    <property type="term" value="P:malate-aspartate shuttle"/>
    <property type="evidence" value="ECO:0000318"/>
    <property type="project" value="GO_Central"/>
</dbReference>
<dbReference type="VEuPathDB" id="VectorBase:ISCP_005276"/>
<sequence length="277" mass="30135">MYRSMLDCFRKSYAAEGFFGMYRGSAVNILLITPEKAIKLAANDWFRHGLSSSAGKLSLTQEMLAGGGAGFCQIIVTTPMELLKIQLQDAGRTGRYISIRLHCKFPKVAARVFRCAGADKRLSARAVATQLIRERGLVGLYRGTGATMLRDVTFSVIYFPLFAHLNSLGPRRGDGTSVFWASFLAGCGAGSAAAFCVNPCDVVKTRLQLLSRAPGEVSYKGIPDAFYRILREEGIRAFFKGAGCRVIVIAPLFGIAQTVYFLGVAEFLLGMDRAKTA</sequence>
<dbReference type="PROSITE" id="PS50920">
    <property type="entry name" value="SOLCAR"/>
    <property type="match status" value="3"/>
</dbReference>
<evidence type="ECO:0000256" key="11">
    <source>
        <dbReference type="RuleBase" id="RU000488"/>
    </source>
</evidence>
<dbReference type="HOGENOM" id="CLU_015166_3_4_1"/>
<comment type="similarity">
    <text evidence="2 11">Belongs to the mitochondrial carrier (TC 2.A.29) family.</text>
</comment>
<evidence type="ECO:0000313" key="15">
    <source>
        <dbReference type="Proteomes" id="UP000001555"/>
    </source>
</evidence>
<feature type="repeat" description="Solcar" evidence="10">
    <location>
        <begin position="57"/>
        <end position="168"/>
    </location>
</feature>
<evidence type="ECO:0000256" key="9">
    <source>
        <dbReference type="ARBA" id="ARBA00023136"/>
    </source>
</evidence>
<dbReference type="FunCoup" id="B7PHG8">
    <property type="interactions" value="120"/>
</dbReference>
<evidence type="ECO:0000256" key="4">
    <source>
        <dbReference type="ARBA" id="ARBA00022692"/>
    </source>
</evidence>
<dbReference type="InterPro" id="IPR023395">
    <property type="entry name" value="MCP_dom_sf"/>
</dbReference>
<dbReference type="GO" id="GO:0015183">
    <property type="term" value="F:L-aspartate transmembrane transporter activity"/>
    <property type="evidence" value="ECO:0000318"/>
    <property type="project" value="GO_Central"/>
</dbReference>
<evidence type="ECO:0000256" key="3">
    <source>
        <dbReference type="ARBA" id="ARBA00022448"/>
    </source>
</evidence>
<gene>
    <name evidence="13" type="ORF">IscW_ISCW018293</name>
</gene>
<evidence type="ECO:0000256" key="2">
    <source>
        <dbReference type="ARBA" id="ARBA00006375"/>
    </source>
</evidence>
<dbReference type="EnsemblMetazoa" id="ISCW018293-RA">
    <property type="protein sequence ID" value="ISCW018293-PA"/>
    <property type="gene ID" value="ISCW018293"/>
</dbReference>
<evidence type="ECO:0000256" key="12">
    <source>
        <dbReference type="SAM" id="Phobius"/>
    </source>
</evidence>
<evidence type="ECO:0000256" key="5">
    <source>
        <dbReference type="ARBA" id="ARBA00022737"/>
    </source>
</evidence>
<dbReference type="PANTHER" id="PTHR45678">
    <property type="entry name" value="MITOCHONDRIAL 2-OXODICARBOXYLATE CARRIER 1-RELATED"/>
    <property type="match status" value="1"/>
</dbReference>
<dbReference type="PaxDb" id="6945-B7PHG8"/>
<dbReference type="EMBL" id="ABJB010926090">
    <property type="status" value="NOT_ANNOTATED_CDS"/>
    <property type="molecule type" value="Genomic_DNA"/>
</dbReference>